<comment type="caution">
    <text evidence="8">The sequence shown here is derived from an EMBL/GenBank/DDBJ whole genome shotgun (WGS) entry which is preliminary data.</text>
</comment>
<keyword evidence="3 5" id="KW-0697">Rotamase</keyword>
<sequence length="322" mass="32901">MRTAVALIAAASLALSLAACSPASNQSTNDTASADCTTTKSGAISDAVKVEGDFGTAPKVTVDGPLTLSTTERTVVIEGDGAVATDGAEITVDFQLLNATTGEVVTSTEYKKGEEAALAVDDELFLSGLVKTIQCSTVGSRVVGVIPPADSWGEGNTEQASQVGSEVDDALVFVVDIVGITPPLEVVDYKDLENAPKVTFADDGEPTVTIPETDPPVVTEIGLISKGDGEVVGKNADVSVHYRGINWNTGEIFDESYARGEPTDFNTGGVVPGFGAAIEGQTVGSRLVAIIAPKDGYGSAGNGEAIGGTDTLVFVIEIVSVK</sequence>
<dbReference type="PANTHER" id="PTHR10516">
    <property type="entry name" value="PEPTIDYL-PROLYL CIS-TRANS ISOMERASE"/>
    <property type="match status" value="1"/>
</dbReference>
<evidence type="ECO:0000256" key="5">
    <source>
        <dbReference type="PROSITE-ProRule" id="PRU00277"/>
    </source>
</evidence>
<dbReference type="AlphaFoldDB" id="A0A4Q9GNQ7"/>
<organism evidence="8 9">
    <name type="scientific">Glaciihabitans arcticus</name>
    <dbReference type="NCBI Taxonomy" id="2668039"/>
    <lineage>
        <taxon>Bacteria</taxon>
        <taxon>Bacillati</taxon>
        <taxon>Actinomycetota</taxon>
        <taxon>Actinomycetes</taxon>
        <taxon>Micrococcales</taxon>
        <taxon>Microbacteriaceae</taxon>
        <taxon>Glaciihabitans</taxon>
    </lineage>
</organism>
<dbReference type="Proteomes" id="UP000294194">
    <property type="component" value="Unassembled WGS sequence"/>
</dbReference>
<dbReference type="InterPro" id="IPR046357">
    <property type="entry name" value="PPIase_dom_sf"/>
</dbReference>
<dbReference type="PROSITE" id="PS51257">
    <property type="entry name" value="PROKAR_LIPOPROTEIN"/>
    <property type="match status" value="1"/>
</dbReference>
<evidence type="ECO:0000256" key="2">
    <source>
        <dbReference type="ARBA" id="ARBA00013194"/>
    </source>
</evidence>
<dbReference type="InterPro" id="IPR001179">
    <property type="entry name" value="PPIase_FKBP_dom"/>
</dbReference>
<comment type="catalytic activity">
    <reaction evidence="1 5">
        <text>[protein]-peptidylproline (omega=180) = [protein]-peptidylproline (omega=0)</text>
        <dbReference type="Rhea" id="RHEA:16237"/>
        <dbReference type="Rhea" id="RHEA-COMP:10747"/>
        <dbReference type="Rhea" id="RHEA-COMP:10748"/>
        <dbReference type="ChEBI" id="CHEBI:83833"/>
        <dbReference type="ChEBI" id="CHEBI:83834"/>
        <dbReference type="EC" id="5.2.1.8"/>
    </reaction>
</comment>
<dbReference type="Pfam" id="PF00254">
    <property type="entry name" value="FKBP_C"/>
    <property type="match status" value="1"/>
</dbReference>
<dbReference type="Gene3D" id="3.10.50.40">
    <property type="match status" value="2"/>
</dbReference>
<feature type="chain" id="PRO_5038494149" description="peptidylprolyl isomerase" evidence="6">
    <location>
        <begin position="26"/>
        <end position="322"/>
    </location>
</feature>
<keyword evidence="6" id="KW-0732">Signal</keyword>
<evidence type="ECO:0000256" key="6">
    <source>
        <dbReference type="SAM" id="SignalP"/>
    </source>
</evidence>
<evidence type="ECO:0000313" key="9">
    <source>
        <dbReference type="Proteomes" id="UP000294194"/>
    </source>
</evidence>
<feature type="domain" description="PPIase FKBP-type" evidence="7">
    <location>
        <begin position="235"/>
        <end position="322"/>
    </location>
</feature>
<dbReference type="InterPro" id="IPR050689">
    <property type="entry name" value="FKBP-type_PPIase"/>
</dbReference>
<feature type="domain" description="PPIase FKBP-type" evidence="7">
    <location>
        <begin position="87"/>
        <end position="181"/>
    </location>
</feature>
<dbReference type="GO" id="GO:0003755">
    <property type="term" value="F:peptidyl-prolyl cis-trans isomerase activity"/>
    <property type="evidence" value="ECO:0007669"/>
    <property type="project" value="UniProtKB-KW"/>
</dbReference>
<evidence type="ECO:0000256" key="1">
    <source>
        <dbReference type="ARBA" id="ARBA00000971"/>
    </source>
</evidence>
<dbReference type="EC" id="5.2.1.8" evidence="2 5"/>
<name>A0A4Q9GNQ7_9MICO</name>
<dbReference type="PANTHER" id="PTHR10516:SF443">
    <property type="entry name" value="FK506-BINDING PROTEIN 59-RELATED"/>
    <property type="match status" value="1"/>
</dbReference>
<feature type="signal peptide" evidence="6">
    <location>
        <begin position="1"/>
        <end position="25"/>
    </location>
</feature>
<keyword evidence="9" id="KW-1185">Reference proteome</keyword>
<dbReference type="EMBL" id="SISG01000001">
    <property type="protein sequence ID" value="TBN56351.1"/>
    <property type="molecule type" value="Genomic_DNA"/>
</dbReference>
<keyword evidence="4 5" id="KW-0413">Isomerase</keyword>
<evidence type="ECO:0000313" key="8">
    <source>
        <dbReference type="EMBL" id="TBN56351.1"/>
    </source>
</evidence>
<proteinExistence type="predicted"/>
<reference evidence="9" key="1">
    <citation type="submission" date="2019-02" db="EMBL/GenBank/DDBJ databases">
        <title>Glaciihabitans arcticus sp. nov., a psychrotolerant bacterium isolated from polar soil.</title>
        <authorList>
            <person name="Dahal R.H."/>
        </authorList>
    </citation>
    <scope>NUCLEOTIDE SEQUENCE [LARGE SCALE GENOMIC DNA]</scope>
    <source>
        <strain evidence="9">RP-3-7</strain>
    </source>
</reference>
<protein>
    <recommendedName>
        <fullName evidence="2 5">peptidylprolyl isomerase</fullName>
        <ecNumber evidence="2 5">5.2.1.8</ecNumber>
    </recommendedName>
</protein>
<dbReference type="PROSITE" id="PS50059">
    <property type="entry name" value="FKBP_PPIASE"/>
    <property type="match status" value="2"/>
</dbReference>
<dbReference type="SUPFAM" id="SSF54534">
    <property type="entry name" value="FKBP-like"/>
    <property type="match status" value="2"/>
</dbReference>
<gene>
    <name evidence="8" type="ORF">EYE40_02475</name>
</gene>
<evidence type="ECO:0000259" key="7">
    <source>
        <dbReference type="PROSITE" id="PS50059"/>
    </source>
</evidence>
<dbReference type="RefSeq" id="WP_130980461.1">
    <property type="nucleotide sequence ID" value="NZ_SISG01000001.1"/>
</dbReference>
<evidence type="ECO:0000256" key="4">
    <source>
        <dbReference type="ARBA" id="ARBA00023235"/>
    </source>
</evidence>
<accession>A0A4Q9GNQ7</accession>
<evidence type="ECO:0000256" key="3">
    <source>
        <dbReference type="ARBA" id="ARBA00023110"/>
    </source>
</evidence>